<keyword evidence="2" id="KW-1185">Reference proteome</keyword>
<reference evidence="1" key="1">
    <citation type="submission" date="2019-04" db="EMBL/GenBank/DDBJ databases">
        <title>Microbes associate with the intestines of laboratory mice.</title>
        <authorList>
            <person name="Navarre W."/>
            <person name="Wong E."/>
            <person name="Huang K."/>
            <person name="Tropini C."/>
            <person name="Ng K."/>
            <person name="Yu B."/>
        </authorList>
    </citation>
    <scope>NUCLEOTIDE SEQUENCE</scope>
    <source>
        <strain evidence="1">NM01_1-7b</strain>
    </source>
</reference>
<organism evidence="1 2">
    <name type="scientific">Petralouisia muris</name>
    <dbReference type="NCBI Taxonomy" id="3032872"/>
    <lineage>
        <taxon>Bacteria</taxon>
        <taxon>Bacillati</taxon>
        <taxon>Bacillota</taxon>
        <taxon>Clostridia</taxon>
        <taxon>Lachnospirales</taxon>
        <taxon>Lachnospiraceae</taxon>
        <taxon>Petralouisia</taxon>
    </lineage>
</organism>
<evidence type="ECO:0000313" key="1">
    <source>
        <dbReference type="EMBL" id="TGY92646.1"/>
    </source>
</evidence>
<name>A0AC61RSB3_9FIRM</name>
<evidence type="ECO:0000313" key="2">
    <source>
        <dbReference type="Proteomes" id="UP000304953"/>
    </source>
</evidence>
<gene>
    <name evidence="1" type="primary">rpoN</name>
    <name evidence="1" type="ORF">E5329_19125</name>
</gene>
<sequence length="455" mass="52591">MGIQLEQSQKQMLSHKMLQSVEILQMNAQELTEYIRELSLENPVVDIEEDVSENKAEERVRKLEWLASLDEQNRTYYQYDRRDNEDYLNNIGGKEGESLKDALMLQLIGNEYSELEMAVFRYIADSLNSSGYYTEGLEELACRFGISEEEAAVCLDIMKGLEPAGVCTGSLKECMARQIDRLGAGYETERSIVENYLELLGKNQLPAIAKKMKISIEQVKKAADNIKKLNPRPAQGFDSGGMMRYIVPDVTIVKFQDRFEILQNSYTYPVIRINQEYLQMLKTDCDKEVKDYLTGKIHQIEQVQEAIEKRGSTLLNLAKCLIEVQEEFFLYGQKFLRPLMMKEAAERLAVHESTISRTVKGKYLQCSWGIYPLSYFFSRGLKQQSGNQQEAGDMSTVRIRQRIKELIEGEDKYTPYSDQQLKELLEQEGIVISRRTIVKYREAMRICSSRGRKQF</sequence>
<accession>A0AC61RSB3</accession>
<proteinExistence type="predicted"/>
<comment type="caution">
    <text evidence="1">The sequence shown here is derived from an EMBL/GenBank/DDBJ whole genome shotgun (WGS) entry which is preliminary data.</text>
</comment>
<dbReference type="EMBL" id="SRYA01000046">
    <property type="protein sequence ID" value="TGY92646.1"/>
    <property type="molecule type" value="Genomic_DNA"/>
</dbReference>
<protein>
    <submittedName>
        <fullName evidence="1">RNA polymerase factor sigma-54</fullName>
    </submittedName>
</protein>
<dbReference type="Proteomes" id="UP000304953">
    <property type="component" value="Unassembled WGS sequence"/>
</dbReference>